<dbReference type="PANTHER" id="PTHR30086:SF20">
    <property type="entry name" value="ARGININE EXPORTER PROTEIN ARGO-RELATED"/>
    <property type="match status" value="1"/>
</dbReference>
<proteinExistence type="predicted"/>
<evidence type="ECO:0000256" key="1">
    <source>
        <dbReference type="ARBA" id="ARBA00004651"/>
    </source>
</evidence>
<keyword evidence="2" id="KW-1003">Cell membrane</keyword>
<dbReference type="InterPro" id="IPR001123">
    <property type="entry name" value="LeuE-type"/>
</dbReference>
<keyword evidence="3 6" id="KW-0812">Transmembrane</keyword>
<feature type="transmembrane region" description="Helical" evidence="6">
    <location>
        <begin position="118"/>
        <end position="143"/>
    </location>
</feature>
<accession>A0ABR9EFS2</accession>
<feature type="transmembrane region" description="Helical" evidence="6">
    <location>
        <begin position="155"/>
        <end position="176"/>
    </location>
</feature>
<evidence type="ECO:0000256" key="2">
    <source>
        <dbReference type="ARBA" id="ARBA00022475"/>
    </source>
</evidence>
<organism evidence="7 8">
    <name type="scientific">Pseudoalteromonas aurantia 208</name>
    <dbReference type="NCBI Taxonomy" id="1314867"/>
    <lineage>
        <taxon>Bacteria</taxon>
        <taxon>Pseudomonadati</taxon>
        <taxon>Pseudomonadota</taxon>
        <taxon>Gammaproteobacteria</taxon>
        <taxon>Alteromonadales</taxon>
        <taxon>Pseudoalteromonadaceae</taxon>
        <taxon>Pseudoalteromonas</taxon>
    </lineage>
</organism>
<evidence type="ECO:0000256" key="6">
    <source>
        <dbReference type="SAM" id="Phobius"/>
    </source>
</evidence>
<name>A0ABR9EFS2_9GAMM</name>
<evidence type="ECO:0000256" key="4">
    <source>
        <dbReference type="ARBA" id="ARBA00022989"/>
    </source>
</evidence>
<evidence type="ECO:0000313" key="7">
    <source>
        <dbReference type="EMBL" id="MBE0368598.1"/>
    </source>
</evidence>
<keyword evidence="8" id="KW-1185">Reference proteome</keyword>
<dbReference type="Proteomes" id="UP000615755">
    <property type="component" value="Unassembled WGS sequence"/>
</dbReference>
<protein>
    <submittedName>
        <fullName evidence="7">Uncharacterized protein</fullName>
    </submittedName>
</protein>
<dbReference type="RefSeq" id="WP_225738341.1">
    <property type="nucleotide sequence ID" value="NZ_AQGV01000012.1"/>
</dbReference>
<evidence type="ECO:0000313" key="8">
    <source>
        <dbReference type="Proteomes" id="UP000615755"/>
    </source>
</evidence>
<comment type="subcellular location">
    <subcellularLocation>
        <location evidence="1">Cell membrane</location>
        <topology evidence="1">Multi-pass membrane protein</topology>
    </subcellularLocation>
</comment>
<sequence length="210" mass="22341">MIGEWSMSLGELFALFGAMLVVALVPGPAVFAVVARTFSSGFSRGLMMIIGITCGDFIFILLALYGLSVISEMMGTAFLFIKYASAAYLIWLGWNLLRSKPTEQDTHELPESSLFTNLITGLMINLGNPKAIVFYVGLFPAFINVSQVNTVDVLSIMAVATVAFGSVNLCYAWLALRAKGLIKAPNGASLINKLAGTVMVTTGGIVAVKA</sequence>
<dbReference type="Pfam" id="PF01810">
    <property type="entry name" value="LysE"/>
    <property type="match status" value="1"/>
</dbReference>
<dbReference type="PANTHER" id="PTHR30086">
    <property type="entry name" value="ARGININE EXPORTER PROTEIN ARGO"/>
    <property type="match status" value="1"/>
</dbReference>
<dbReference type="EMBL" id="AQGV01000012">
    <property type="protein sequence ID" value="MBE0368598.1"/>
    <property type="molecule type" value="Genomic_DNA"/>
</dbReference>
<reference evidence="7 8" key="1">
    <citation type="submission" date="2015-03" db="EMBL/GenBank/DDBJ databases">
        <title>Genome sequence of Pseudoalteromonas aurantia.</title>
        <authorList>
            <person name="Xie B.-B."/>
            <person name="Rong J.-C."/>
            <person name="Qin Q.-L."/>
            <person name="Zhang Y.-Z."/>
        </authorList>
    </citation>
    <scope>NUCLEOTIDE SEQUENCE [LARGE SCALE GENOMIC DNA]</scope>
    <source>
        <strain evidence="7 8">208</strain>
    </source>
</reference>
<gene>
    <name evidence="7" type="ORF">PAUR_a2235</name>
</gene>
<feature type="transmembrane region" description="Helical" evidence="6">
    <location>
        <begin position="73"/>
        <end position="97"/>
    </location>
</feature>
<feature type="transmembrane region" description="Helical" evidence="6">
    <location>
        <begin position="12"/>
        <end position="34"/>
    </location>
</feature>
<keyword evidence="4 6" id="KW-1133">Transmembrane helix</keyword>
<keyword evidence="5 6" id="KW-0472">Membrane</keyword>
<comment type="caution">
    <text evidence="7">The sequence shown here is derived from an EMBL/GenBank/DDBJ whole genome shotgun (WGS) entry which is preliminary data.</text>
</comment>
<evidence type="ECO:0000256" key="5">
    <source>
        <dbReference type="ARBA" id="ARBA00023136"/>
    </source>
</evidence>
<evidence type="ECO:0000256" key="3">
    <source>
        <dbReference type="ARBA" id="ARBA00022692"/>
    </source>
</evidence>
<dbReference type="PIRSF" id="PIRSF006324">
    <property type="entry name" value="LeuE"/>
    <property type="match status" value="1"/>
</dbReference>
<feature type="transmembrane region" description="Helical" evidence="6">
    <location>
        <begin position="46"/>
        <end position="67"/>
    </location>
</feature>